<protein>
    <submittedName>
        <fullName evidence="1">MBL fold metallo-hydrolase</fullName>
    </submittedName>
</protein>
<keyword evidence="2" id="KW-1185">Reference proteome</keyword>
<accession>A0ABW6IH29</accession>
<dbReference type="SUPFAM" id="SSF56281">
    <property type="entry name" value="Metallo-hydrolase/oxidoreductase"/>
    <property type="match status" value="1"/>
</dbReference>
<evidence type="ECO:0000313" key="2">
    <source>
        <dbReference type="Proteomes" id="UP001600165"/>
    </source>
</evidence>
<dbReference type="PANTHER" id="PTHR39189">
    <property type="entry name" value="UPF0173 METAL-DEPENDENT HYDROLASE YTKL"/>
    <property type="match status" value="1"/>
</dbReference>
<evidence type="ECO:0000313" key="1">
    <source>
        <dbReference type="EMBL" id="MFE4107523.1"/>
    </source>
</evidence>
<sequence>MKRRQLVRYAGATFLATFGLGLTSHWQKLPAQTSGSVMLQWLGHSAFLFTGGGQRILVNPFRPVGCTAGYRPVQAAADLVLISSRLFDEGWVDDLPGNPRLLAEPGIYELDPLRIQGILTDHDREGGRRFGNNVIWRWNQAGITIVHMGGAAAPISVEEQILIGRPDVLLLPVGGGPKAYNAQEAVGVMQVLNPKLVIPTQYQTAAAEGVAAAECPLAPIDEFLSLVQQTLPAAQVSQGTGDALTVRTNTLPATGMKVQVFRYRF</sequence>
<proteinExistence type="predicted"/>
<name>A0ABW6IH29_9CYAN</name>
<dbReference type="PANTHER" id="PTHR39189:SF1">
    <property type="entry name" value="UPF0173 METAL-DEPENDENT HYDROLASE YTKL"/>
    <property type="match status" value="1"/>
</dbReference>
<reference evidence="1 2" key="1">
    <citation type="submission" date="2024-10" db="EMBL/GenBank/DDBJ databases">
        <authorList>
            <person name="Ratan Roy A."/>
            <person name="Morales Sandoval P.H."/>
            <person name="De Los Santos Villalobos S."/>
            <person name="Chakraborty S."/>
            <person name="Mukherjee J."/>
        </authorList>
    </citation>
    <scope>NUCLEOTIDE SEQUENCE [LARGE SCALE GENOMIC DNA]</scope>
    <source>
        <strain evidence="1 2">S1</strain>
    </source>
</reference>
<gene>
    <name evidence="1" type="ORF">ACFVKH_14620</name>
</gene>
<dbReference type="Gene3D" id="3.60.15.10">
    <property type="entry name" value="Ribonuclease Z/Hydroxyacylglutathione hydrolase-like"/>
    <property type="match status" value="1"/>
</dbReference>
<dbReference type="Pfam" id="PF13483">
    <property type="entry name" value="Lactamase_B_3"/>
    <property type="match status" value="1"/>
</dbReference>
<dbReference type="Proteomes" id="UP001600165">
    <property type="component" value="Unassembled WGS sequence"/>
</dbReference>
<dbReference type="EMBL" id="JBHZOL010000087">
    <property type="protein sequence ID" value="MFE4107523.1"/>
    <property type="molecule type" value="Genomic_DNA"/>
</dbReference>
<comment type="caution">
    <text evidence="1">The sequence shown here is derived from an EMBL/GenBank/DDBJ whole genome shotgun (WGS) entry which is preliminary data.</text>
</comment>
<organism evidence="1 2">
    <name type="scientific">Almyronema epifaneia S1</name>
    <dbReference type="NCBI Taxonomy" id="2991925"/>
    <lineage>
        <taxon>Bacteria</taxon>
        <taxon>Bacillati</taxon>
        <taxon>Cyanobacteriota</taxon>
        <taxon>Cyanophyceae</taxon>
        <taxon>Nodosilineales</taxon>
        <taxon>Nodosilineaceae</taxon>
        <taxon>Almyronema</taxon>
        <taxon>Almyronema epifaneia</taxon>
    </lineage>
</organism>
<dbReference type="RefSeq" id="WP_377966313.1">
    <property type="nucleotide sequence ID" value="NZ_JBHZOL010000087.1"/>
</dbReference>
<dbReference type="InterPro" id="IPR036866">
    <property type="entry name" value="RibonucZ/Hydroxyglut_hydro"/>
</dbReference>